<gene>
    <name evidence="1" type="ORF">GAH_01377</name>
</gene>
<dbReference type="InParanoid" id="A0A0F7IF32"/>
<keyword evidence="2" id="KW-1185">Reference proteome</keyword>
<sequence>MDKPVKISVHVNEDEWLAFKNYVLSKYGCLWKYLGEELSKAIKLYLSQVADAHTRK</sequence>
<reference evidence="1 2" key="1">
    <citation type="submission" date="2015-04" db="EMBL/GenBank/DDBJ databases">
        <title>The complete genome sequence of the hyperthermophilic, obligate iron-reducing archaeon Geoglobus ahangari strain 234T.</title>
        <authorList>
            <person name="Manzella M.P."/>
            <person name="Holmes D.E."/>
            <person name="Rocheleau J.M."/>
            <person name="Chung A."/>
            <person name="Reguera G."/>
            <person name="Kashefi K."/>
        </authorList>
    </citation>
    <scope>NUCLEOTIDE SEQUENCE [LARGE SCALE GENOMIC DNA]</scope>
    <source>
        <strain evidence="1 2">234</strain>
    </source>
</reference>
<evidence type="ECO:0000313" key="1">
    <source>
        <dbReference type="EMBL" id="AKG91323.1"/>
    </source>
</evidence>
<evidence type="ECO:0000313" key="2">
    <source>
        <dbReference type="Proteomes" id="UP000034723"/>
    </source>
</evidence>
<dbReference type="KEGG" id="gah:GAH_01377"/>
<dbReference type="HOGENOM" id="CLU_3002993_0_0_2"/>
<name>A0A0F7IF32_9EURY</name>
<accession>A0A0F7IF32</accession>
<proteinExistence type="predicted"/>
<dbReference type="Proteomes" id="UP000034723">
    <property type="component" value="Chromosome"/>
</dbReference>
<organism evidence="1 2">
    <name type="scientific">Geoglobus ahangari</name>
    <dbReference type="NCBI Taxonomy" id="113653"/>
    <lineage>
        <taxon>Archaea</taxon>
        <taxon>Methanobacteriati</taxon>
        <taxon>Methanobacteriota</taxon>
        <taxon>Archaeoglobi</taxon>
        <taxon>Archaeoglobales</taxon>
        <taxon>Archaeoglobaceae</taxon>
        <taxon>Geoglobus</taxon>
    </lineage>
</organism>
<protein>
    <recommendedName>
        <fullName evidence="3">CopG family transcriptional regulator</fullName>
    </recommendedName>
</protein>
<dbReference type="EMBL" id="CP011267">
    <property type="protein sequence ID" value="AKG91323.1"/>
    <property type="molecule type" value="Genomic_DNA"/>
</dbReference>
<evidence type="ECO:0008006" key="3">
    <source>
        <dbReference type="Google" id="ProtNLM"/>
    </source>
</evidence>
<dbReference type="AlphaFoldDB" id="A0A0F7IF32"/>